<protein>
    <recommendedName>
        <fullName evidence="2">Cupin type-2 domain-containing protein</fullName>
    </recommendedName>
</protein>
<proteinExistence type="predicted"/>
<dbReference type="Pfam" id="PF07883">
    <property type="entry name" value="Cupin_2"/>
    <property type="match status" value="1"/>
</dbReference>
<evidence type="ECO:0000313" key="3">
    <source>
        <dbReference type="EMBL" id="GJE61636.1"/>
    </source>
</evidence>
<dbReference type="Proteomes" id="UP001055057">
    <property type="component" value="Unassembled WGS sequence"/>
</dbReference>
<sequence>MRDEPDRPGRGTGFAAGAGSGYALPPIHGPTGARMIPHNLLADLPAAAAEEVVAELVRAPGLRIERIVSTGQASPPGFWYDQPEAEWVAVLAGAAGLHFADETAPRRLGPGDHVLIPARRRHRVAWTDSPTIWLAVHFSDCGAPPRALTP</sequence>
<feature type="compositionally biased region" description="Gly residues" evidence="1">
    <location>
        <begin position="10"/>
        <end position="20"/>
    </location>
</feature>
<dbReference type="Gene3D" id="2.60.120.10">
    <property type="entry name" value="Jelly Rolls"/>
    <property type="match status" value="1"/>
</dbReference>
<reference evidence="3" key="2">
    <citation type="submission" date="2021-08" db="EMBL/GenBank/DDBJ databases">
        <authorList>
            <person name="Tani A."/>
            <person name="Ola A."/>
            <person name="Ogura Y."/>
            <person name="Katsura K."/>
            <person name="Hayashi T."/>
        </authorList>
    </citation>
    <scope>NUCLEOTIDE SEQUENCE</scope>
    <source>
        <strain evidence="3">DSM 23632</strain>
    </source>
</reference>
<dbReference type="InterPro" id="IPR013096">
    <property type="entry name" value="Cupin_2"/>
</dbReference>
<organism evidence="3 4">
    <name type="scientific">Methylobacterium trifolii</name>
    <dbReference type="NCBI Taxonomy" id="1003092"/>
    <lineage>
        <taxon>Bacteria</taxon>
        <taxon>Pseudomonadati</taxon>
        <taxon>Pseudomonadota</taxon>
        <taxon>Alphaproteobacteria</taxon>
        <taxon>Hyphomicrobiales</taxon>
        <taxon>Methylobacteriaceae</taxon>
        <taxon>Methylobacterium</taxon>
    </lineage>
</organism>
<reference evidence="3" key="1">
    <citation type="journal article" date="2021" name="Front. Microbiol.">
        <title>Comprehensive Comparative Genomics and Phenotyping of Methylobacterium Species.</title>
        <authorList>
            <person name="Alessa O."/>
            <person name="Ogura Y."/>
            <person name="Fujitani Y."/>
            <person name="Takami H."/>
            <person name="Hayashi T."/>
            <person name="Sahin N."/>
            <person name="Tani A."/>
        </authorList>
    </citation>
    <scope>NUCLEOTIDE SEQUENCE</scope>
    <source>
        <strain evidence="3">DSM 23632</strain>
    </source>
</reference>
<dbReference type="InterPro" id="IPR014710">
    <property type="entry name" value="RmlC-like_jellyroll"/>
</dbReference>
<dbReference type="EMBL" id="BPRB01000234">
    <property type="protein sequence ID" value="GJE61636.1"/>
    <property type="molecule type" value="Genomic_DNA"/>
</dbReference>
<accession>A0ABQ4U2F5</accession>
<dbReference type="SUPFAM" id="SSF51182">
    <property type="entry name" value="RmlC-like cupins"/>
    <property type="match status" value="1"/>
</dbReference>
<evidence type="ECO:0000313" key="4">
    <source>
        <dbReference type="Proteomes" id="UP001055057"/>
    </source>
</evidence>
<gene>
    <name evidence="3" type="ORF">MPOCJGCO_3759</name>
</gene>
<feature type="domain" description="Cupin type-2" evidence="2">
    <location>
        <begin position="81"/>
        <end position="136"/>
    </location>
</feature>
<feature type="region of interest" description="Disordered" evidence="1">
    <location>
        <begin position="1"/>
        <end position="21"/>
    </location>
</feature>
<comment type="caution">
    <text evidence="3">The sequence shown here is derived from an EMBL/GenBank/DDBJ whole genome shotgun (WGS) entry which is preliminary data.</text>
</comment>
<keyword evidence="4" id="KW-1185">Reference proteome</keyword>
<dbReference type="InterPro" id="IPR011051">
    <property type="entry name" value="RmlC_Cupin_sf"/>
</dbReference>
<name>A0ABQ4U2F5_9HYPH</name>
<evidence type="ECO:0000256" key="1">
    <source>
        <dbReference type="SAM" id="MobiDB-lite"/>
    </source>
</evidence>
<evidence type="ECO:0000259" key="2">
    <source>
        <dbReference type="Pfam" id="PF07883"/>
    </source>
</evidence>
<dbReference type="CDD" id="cd06981">
    <property type="entry name" value="cupin_reut_a1446"/>
    <property type="match status" value="1"/>
</dbReference>